<comment type="caution">
    <text evidence="1">The sequence shown here is derived from an EMBL/GenBank/DDBJ whole genome shotgun (WGS) entry which is preliminary data.</text>
</comment>
<protein>
    <submittedName>
        <fullName evidence="1">Uncharacterized protein</fullName>
    </submittedName>
</protein>
<sequence length="73" mass="8332">MSDVSCWSNSYVSRELVFIPDGRTPWQPMCDLLGRRHRVETKGEIDAGFNRDVIGTKRRSTAGVFFGRAKEQL</sequence>
<reference evidence="1 2" key="1">
    <citation type="submission" date="2024-02" db="EMBL/GenBank/DDBJ databases">
        <title>Chromosome-scale genome assembly of the rough periwinkle Littorina saxatilis.</title>
        <authorList>
            <person name="De Jode A."/>
            <person name="Faria R."/>
            <person name="Formenti G."/>
            <person name="Sims Y."/>
            <person name="Smith T.P."/>
            <person name="Tracey A."/>
            <person name="Wood J.M.D."/>
            <person name="Zagrodzka Z.B."/>
            <person name="Johannesson K."/>
            <person name="Butlin R.K."/>
            <person name="Leder E.H."/>
        </authorList>
    </citation>
    <scope>NUCLEOTIDE SEQUENCE [LARGE SCALE GENOMIC DNA]</scope>
    <source>
        <strain evidence="1">Snail1</strain>
        <tissue evidence="1">Muscle</tissue>
    </source>
</reference>
<keyword evidence="2" id="KW-1185">Reference proteome</keyword>
<accession>A0AAN9GI72</accession>
<evidence type="ECO:0000313" key="2">
    <source>
        <dbReference type="Proteomes" id="UP001374579"/>
    </source>
</evidence>
<proteinExistence type="predicted"/>
<gene>
    <name evidence="1" type="ORF">V1264_013125</name>
</gene>
<evidence type="ECO:0000313" key="1">
    <source>
        <dbReference type="EMBL" id="KAK7109006.1"/>
    </source>
</evidence>
<dbReference type="Proteomes" id="UP001374579">
    <property type="component" value="Unassembled WGS sequence"/>
</dbReference>
<organism evidence="1 2">
    <name type="scientific">Littorina saxatilis</name>
    <dbReference type="NCBI Taxonomy" id="31220"/>
    <lineage>
        <taxon>Eukaryota</taxon>
        <taxon>Metazoa</taxon>
        <taxon>Spiralia</taxon>
        <taxon>Lophotrochozoa</taxon>
        <taxon>Mollusca</taxon>
        <taxon>Gastropoda</taxon>
        <taxon>Caenogastropoda</taxon>
        <taxon>Littorinimorpha</taxon>
        <taxon>Littorinoidea</taxon>
        <taxon>Littorinidae</taxon>
        <taxon>Littorina</taxon>
    </lineage>
</organism>
<dbReference type="AlphaFoldDB" id="A0AAN9GI72"/>
<dbReference type="EMBL" id="JBAMIC010000003">
    <property type="protein sequence ID" value="KAK7109006.1"/>
    <property type="molecule type" value="Genomic_DNA"/>
</dbReference>
<name>A0AAN9GI72_9CAEN</name>